<name>A0ABD2ZQ23_9GENT</name>
<dbReference type="PANTHER" id="PTHR10869:SF102">
    <property type="entry name" value="PROLYL 4-HYDROXYLASE 12-RELATED"/>
    <property type="match status" value="1"/>
</dbReference>
<dbReference type="Proteomes" id="UP001630127">
    <property type="component" value="Unassembled WGS sequence"/>
</dbReference>
<evidence type="ECO:0000313" key="5">
    <source>
        <dbReference type="EMBL" id="KAL3521540.1"/>
    </source>
</evidence>
<sequence>MGTHSSIFLIVLLSSISAGYPFATENRKELRTKEVKGHHISQIGRPRVFLYRSFLSEEECDHLIYWVQGKKSDAVADGDSKKVETVNLPTKSASVITLHDEVVARIEERISAWTFIPKENGRPLQVLHFDRKNLNRIMITLVRNSRHYPMNL</sequence>
<keyword evidence="3" id="KW-0408">Iron</keyword>
<dbReference type="GO" id="GO:0046872">
    <property type="term" value="F:metal ion binding"/>
    <property type="evidence" value="ECO:0007669"/>
    <property type="project" value="UniProtKB-KW"/>
</dbReference>
<comment type="subcellular location">
    <subcellularLocation>
        <location evidence="1">Endoplasmic reticulum membrane</location>
    </subcellularLocation>
</comment>
<feature type="signal peptide" evidence="4">
    <location>
        <begin position="1"/>
        <end position="18"/>
    </location>
</feature>
<feature type="chain" id="PRO_5044827051" evidence="4">
    <location>
        <begin position="19"/>
        <end position="152"/>
    </location>
</feature>
<proteinExistence type="predicted"/>
<gene>
    <name evidence="5" type="ORF">ACH5RR_019689</name>
</gene>
<dbReference type="EMBL" id="JBJUIK010000008">
    <property type="protein sequence ID" value="KAL3521540.1"/>
    <property type="molecule type" value="Genomic_DNA"/>
</dbReference>
<keyword evidence="6" id="KW-1185">Reference proteome</keyword>
<dbReference type="InterPro" id="IPR045054">
    <property type="entry name" value="P4HA-like"/>
</dbReference>
<organism evidence="5 6">
    <name type="scientific">Cinchona calisaya</name>
    <dbReference type="NCBI Taxonomy" id="153742"/>
    <lineage>
        <taxon>Eukaryota</taxon>
        <taxon>Viridiplantae</taxon>
        <taxon>Streptophyta</taxon>
        <taxon>Embryophyta</taxon>
        <taxon>Tracheophyta</taxon>
        <taxon>Spermatophyta</taxon>
        <taxon>Magnoliopsida</taxon>
        <taxon>eudicotyledons</taxon>
        <taxon>Gunneridae</taxon>
        <taxon>Pentapetalae</taxon>
        <taxon>asterids</taxon>
        <taxon>lamiids</taxon>
        <taxon>Gentianales</taxon>
        <taxon>Rubiaceae</taxon>
        <taxon>Cinchonoideae</taxon>
        <taxon>Cinchoneae</taxon>
        <taxon>Cinchona</taxon>
    </lineage>
</organism>
<dbReference type="PANTHER" id="PTHR10869">
    <property type="entry name" value="PROLYL 4-HYDROXYLASE ALPHA SUBUNIT"/>
    <property type="match status" value="1"/>
</dbReference>
<accession>A0ABD2ZQ23</accession>
<dbReference type="GO" id="GO:0005789">
    <property type="term" value="C:endoplasmic reticulum membrane"/>
    <property type="evidence" value="ECO:0007669"/>
    <property type="project" value="UniProtKB-SubCell"/>
</dbReference>
<reference evidence="5 6" key="1">
    <citation type="submission" date="2024-11" db="EMBL/GenBank/DDBJ databases">
        <title>A near-complete genome assembly of Cinchona calisaya.</title>
        <authorList>
            <person name="Lian D.C."/>
            <person name="Zhao X.W."/>
            <person name="Wei L."/>
        </authorList>
    </citation>
    <scope>NUCLEOTIDE SEQUENCE [LARGE SCALE GENOMIC DNA]</scope>
    <source>
        <tissue evidence="5">Nenye</tissue>
    </source>
</reference>
<keyword evidence="4" id="KW-0732">Signal</keyword>
<evidence type="ECO:0000313" key="6">
    <source>
        <dbReference type="Proteomes" id="UP001630127"/>
    </source>
</evidence>
<evidence type="ECO:0000256" key="3">
    <source>
        <dbReference type="ARBA" id="ARBA00023004"/>
    </source>
</evidence>
<evidence type="ECO:0000256" key="1">
    <source>
        <dbReference type="ARBA" id="ARBA00004586"/>
    </source>
</evidence>
<evidence type="ECO:0000256" key="2">
    <source>
        <dbReference type="ARBA" id="ARBA00022723"/>
    </source>
</evidence>
<protein>
    <submittedName>
        <fullName evidence="5">Uncharacterized protein</fullName>
    </submittedName>
</protein>
<dbReference type="AlphaFoldDB" id="A0ABD2ZQ23"/>
<evidence type="ECO:0000256" key="4">
    <source>
        <dbReference type="SAM" id="SignalP"/>
    </source>
</evidence>
<dbReference type="Gene3D" id="2.60.120.620">
    <property type="entry name" value="q2cbj1_9rhob like domain"/>
    <property type="match status" value="1"/>
</dbReference>
<keyword evidence="2" id="KW-0479">Metal-binding</keyword>
<comment type="caution">
    <text evidence="5">The sequence shown here is derived from an EMBL/GenBank/DDBJ whole genome shotgun (WGS) entry which is preliminary data.</text>
</comment>